<gene>
    <name evidence="2" type="ORF">HanXRQr2_Chr10g0430041</name>
</gene>
<sequence>MAHKINKIQSLQTDGNAYEQLRLLNIQKNEKRLRDLGLKNVAKSLKGLTESKKIKKKTMKQKSTSEIDVDYNPDDTGDDSEEDYQEVARTVGQVSKKVHRAQYIPPMSMKKIANLAKLHRVNAPNVSQKVPSGSNTTRSNHQRATVTMGQLISSNKGGANRSMALVDEDDYEDDEIIQVNKRDMELDGVSDDENELEIQDGVDQDDQCEDMDDMIHANNQNEKQMNDNDDLEINNDVQEQSRAFELGKASGSF</sequence>
<dbReference type="EMBL" id="MNCJ02000325">
    <property type="protein sequence ID" value="KAF5785559.1"/>
    <property type="molecule type" value="Genomic_DNA"/>
</dbReference>
<evidence type="ECO:0000313" key="2">
    <source>
        <dbReference type="EMBL" id="KAF5785559.1"/>
    </source>
</evidence>
<evidence type="ECO:0000256" key="1">
    <source>
        <dbReference type="SAM" id="MobiDB-lite"/>
    </source>
</evidence>
<feature type="region of interest" description="Disordered" evidence="1">
    <location>
        <begin position="48"/>
        <end position="81"/>
    </location>
</feature>
<reference evidence="2" key="1">
    <citation type="journal article" date="2017" name="Nature">
        <title>The sunflower genome provides insights into oil metabolism, flowering and Asterid evolution.</title>
        <authorList>
            <person name="Badouin H."/>
            <person name="Gouzy J."/>
            <person name="Grassa C.J."/>
            <person name="Murat F."/>
            <person name="Staton S.E."/>
            <person name="Cottret L."/>
            <person name="Lelandais-Briere C."/>
            <person name="Owens G.L."/>
            <person name="Carrere S."/>
            <person name="Mayjonade B."/>
            <person name="Legrand L."/>
            <person name="Gill N."/>
            <person name="Kane N.C."/>
            <person name="Bowers J.E."/>
            <person name="Hubner S."/>
            <person name="Bellec A."/>
            <person name="Berard A."/>
            <person name="Berges H."/>
            <person name="Blanchet N."/>
            <person name="Boniface M.C."/>
            <person name="Brunel D."/>
            <person name="Catrice O."/>
            <person name="Chaidir N."/>
            <person name="Claudel C."/>
            <person name="Donnadieu C."/>
            <person name="Faraut T."/>
            <person name="Fievet G."/>
            <person name="Helmstetter N."/>
            <person name="King M."/>
            <person name="Knapp S.J."/>
            <person name="Lai Z."/>
            <person name="Le Paslier M.C."/>
            <person name="Lippi Y."/>
            <person name="Lorenzon L."/>
            <person name="Mandel J.R."/>
            <person name="Marage G."/>
            <person name="Marchand G."/>
            <person name="Marquand E."/>
            <person name="Bret-Mestries E."/>
            <person name="Morien E."/>
            <person name="Nambeesan S."/>
            <person name="Nguyen T."/>
            <person name="Pegot-Espagnet P."/>
            <person name="Pouilly N."/>
            <person name="Raftis F."/>
            <person name="Sallet E."/>
            <person name="Schiex T."/>
            <person name="Thomas J."/>
            <person name="Vandecasteele C."/>
            <person name="Vares D."/>
            <person name="Vear F."/>
            <person name="Vautrin S."/>
            <person name="Crespi M."/>
            <person name="Mangin B."/>
            <person name="Burke J.M."/>
            <person name="Salse J."/>
            <person name="Munos S."/>
            <person name="Vincourt P."/>
            <person name="Rieseberg L.H."/>
            <person name="Langlade N.B."/>
        </authorList>
    </citation>
    <scope>NUCLEOTIDE SEQUENCE</scope>
    <source>
        <tissue evidence="2">Leaves</tissue>
    </source>
</reference>
<dbReference type="Gramene" id="mRNA:HanXRQr2_Chr10g0430041">
    <property type="protein sequence ID" value="mRNA:HanXRQr2_Chr10g0430041"/>
    <property type="gene ID" value="HanXRQr2_Chr10g0430041"/>
</dbReference>
<feature type="region of interest" description="Disordered" evidence="1">
    <location>
        <begin position="217"/>
        <end position="253"/>
    </location>
</feature>
<feature type="compositionally biased region" description="Acidic residues" evidence="1">
    <location>
        <begin position="67"/>
        <end position="81"/>
    </location>
</feature>
<dbReference type="AlphaFoldDB" id="A0A9K3HVK9"/>
<protein>
    <submittedName>
        <fullName evidence="2">Uncharacterized protein</fullName>
    </submittedName>
</protein>
<reference evidence="2" key="2">
    <citation type="submission" date="2020-06" db="EMBL/GenBank/DDBJ databases">
        <title>Helianthus annuus Genome sequencing and assembly Release 2.</title>
        <authorList>
            <person name="Gouzy J."/>
            <person name="Langlade N."/>
            <person name="Munos S."/>
        </authorList>
    </citation>
    <scope>NUCLEOTIDE SEQUENCE</scope>
    <source>
        <tissue evidence="2">Leaves</tissue>
    </source>
</reference>
<name>A0A9K3HVK9_HELAN</name>
<keyword evidence="3" id="KW-1185">Reference proteome</keyword>
<comment type="caution">
    <text evidence="2">The sequence shown here is derived from an EMBL/GenBank/DDBJ whole genome shotgun (WGS) entry which is preliminary data.</text>
</comment>
<proteinExistence type="predicted"/>
<organism evidence="2 3">
    <name type="scientific">Helianthus annuus</name>
    <name type="common">Common sunflower</name>
    <dbReference type="NCBI Taxonomy" id="4232"/>
    <lineage>
        <taxon>Eukaryota</taxon>
        <taxon>Viridiplantae</taxon>
        <taxon>Streptophyta</taxon>
        <taxon>Embryophyta</taxon>
        <taxon>Tracheophyta</taxon>
        <taxon>Spermatophyta</taxon>
        <taxon>Magnoliopsida</taxon>
        <taxon>eudicotyledons</taxon>
        <taxon>Gunneridae</taxon>
        <taxon>Pentapetalae</taxon>
        <taxon>asterids</taxon>
        <taxon>campanulids</taxon>
        <taxon>Asterales</taxon>
        <taxon>Asteraceae</taxon>
        <taxon>Asteroideae</taxon>
        <taxon>Heliantheae alliance</taxon>
        <taxon>Heliantheae</taxon>
        <taxon>Helianthus</taxon>
    </lineage>
</organism>
<evidence type="ECO:0000313" key="3">
    <source>
        <dbReference type="Proteomes" id="UP000215914"/>
    </source>
</evidence>
<dbReference type="Proteomes" id="UP000215914">
    <property type="component" value="Unassembled WGS sequence"/>
</dbReference>
<accession>A0A9K3HVK9</accession>